<evidence type="ECO:0000313" key="2">
    <source>
        <dbReference type="Proteomes" id="UP000887013"/>
    </source>
</evidence>
<dbReference type="Gene3D" id="3.30.70.270">
    <property type="match status" value="1"/>
</dbReference>
<dbReference type="SUPFAM" id="SSF56672">
    <property type="entry name" value="DNA/RNA polymerases"/>
    <property type="match status" value="1"/>
</dbReference>
<dbReference type="GO" id="GO:0071897">
    <property type="term" value="P:DNA biosynthetic process"/>
    <property type="evidence" value="ECO:0007669"/>
    <property type="project" value="UniProtKB-ARBA"/>
</dbReference>
<dbReference type="Gene3D" id="3.10.10.10">
    <property type="entry name" value="HIV Type 1 Reverse Transcriptase, subunit A, domain 1"/>
    <property type="match status" value="1"/>
</dbReference>
<keyword evidence="2" id="KW-1185">Reference proteome</keyword>
<dbReference type="AlphaFoldDB" id="A0A8X6NI27"/>
<organism evidence="1 2">
    <name type="scientific">Nephila pilipes</name>
    <name type="common">Giant wood spider</name>
    <name type="synonym">Nephila maculata</name>
    <dbReference type="NCBI Taxonomy" id="299642"/>
    <lineage>
        <taxon>Eukaryota</taxon>
        <taxon>Metazoa</taxon>
        <taxon>Ecdysozoa</taxon>
        <taxon>Arthropoda</taxon>
        <taxon>Chelicerata</taxon>
        <taxon>Arachnida</taxon>
        <taxon>Araneae</taxon>
        <taxon>Araneomorphae</taxon>
        <taxon>Entelegynae</taxon>
        <taxon>Araneoidea</taxon>
        <taxon>Nephilidae</taxon>
        <taxon>Nephila</taxon>
    </lineage>
</organism>
<protein>
    <submittedName>
        <fullName evidence="1">Retrovirus-related Pol polyprotein from transposon opus</fullName>
    </submittedName>
</protein>
<reference evidence="1" key="1">
    <citation type="submission" date="2020-08" db="EMBL/GenBank/DDBJ databases">
        <title>Multicomponent nature underlies the extraordinary mechanical properties of spider dragline silk.</title>
        <authorList>
            <person name="Kono N."/>
            <person name="Nakamura H."/>
            <person name="Mori M."/>
            <person name="Yoshida Y."/>
            <person name="Ohtoshi R."/>
            <person name="Malay A.D."/>
            <person name="Moran D.A.P."/>
            <person name="Tomita M."/>
            <person name="Numata K."/>
            <person name="Arakawa K."/>
        </authorList>
    </citation>
    <scope>NUCLEOTIDE SEQUENCE</scope>
</reference>
<gene>
    <name evidence="1" type="primary">X975_15680</name>
    <name evidence="1" type="ORF">NPIL_23021</name>
</gene>
<dbReference type="InterPro" id="IPR043502">
    <property type="entry name" value="DNA/RNA_pol_sf"/>
</dbReference>
<dbReference type="EMBL" id="BMAW01058395">
    <property type="protein sequence ID" value="GFT16081.1"/>
    <property type="molecule type" value="Genomic_DNA"/>
</dbReference>
<dbReference type="Proteomes" id="UP000887013">
    <property type="component" value="Unassembled WGS sequence"/>
</dbReference>
<name>A0A8X6NI27_NEPPI</name>
<proteinExistence type="predicted"/>
<evidence type="ECO:0000313" key="1">
    <source>
        <dbReference type="EMBL" id="GFT16081.1"/>
    </source>
</evidence>
<accession>A0A8X6NI27</accession>
<comment type="caution">
    <text evidence="1">The sequence shown here is derived from an EMBL/GenBank/DDBJ whole genome shotgun (WGS) entry which is preliminary data.</text>
</comment>
<sequence>MEFISNEERGKLSCYSISIVYRREVEYQVQKLIGLNLIEPFELEIAQTIVCVAKRDFTVMMCTNFWALNAVLKVPIFPLKDMQELIFIAGSAHWLTSLGILKGY</sequence>
<dbReference type="InterPro" id="IPR043128">
    <property type="entry name" value="Rev_trsase/Diguanyl_cyclase"/>
</dbReference>